<dbReference type="STRING" id="425265.A8PR75"/>
<dbReference type="InParanoid" id="A8PR75"/>
<evidence type="ECO:0000256" key="2">
    <source>
        <dbReference type="ARBA" id="ARBA00022722"/>
    </source>
</evidence>
<evidence type="ECO:0000313" key="6">
    <source>
        <dbReference type="EMBL" id="EDP45633.1"/>
    </source>
</evidence>
<dbReference type="InterPro" id="IPR022894">
    <property type="entry name" value="Oligoribonuclease"/>
</dbReference>
<evidence type="ECO:0000313" key="7">
    <source>
        <dbReference type="Proteomes" id="UP000008837"/>
    </source>
</evidence>
<dbReference type="Pfam" id="PF00929">
    <property type="entry name" value="RNase_T"/>
    <property type="match status" value="1"/>
</dbReference>
<evidence type="ECO:0000256" key="3">
    <source>
        <dbReference type="ARBA" id="ARBA00022801"/>
    </source>
</evidence>
<proteinExistence type="inferred from homology"/>
<sequence length="186" mass="20990">MSSLPPPPPKCVLHKEDEPLVWIDCEMTGLDPNNDRLLEIACIVTDGQLRPVDEGVSYVIRTQPHVLQDMDEWCTTTHTNTGLIDACLDAKMSHMHQDVRAAVLAYVLDRIPEARIACLAGSSVHADKAFLVNEMPELIKHLHYRIVDVSTIKELVRRWYGTKYEPARRNEGTAHRCVKTTAVTHT</sequence>
<dbReference type="OrthoDB" id="270189at2759"/>
<dbReference type="GO" id="GO:0003676">
    <property type="term" value="F:nucleic acid binding"/>
    <property type="evidence" value="ECO:0007669"/>
    <property type="project" value="InterPro"/>
</dbReference>
<dbReference type="GO" id="GO:0000175">
    <property type="term" value="F:3'-5'-RNA exonuclease activity"/>
    <property type="evidence" value="ECO:0007669"/>
    <property type="project" value="InterPro"/>
</dbReference>
<keyword evidence="2" id="KW-0540">Nuclease</keyword>
<comment type="caution">
    <text evidence="6">The sequence shown here is derived from an EMBL/GenBank/DDBJ whole genome shotgun (WGS) entry which is preliminary data.</text>
</comment>
<dbReference type="CDD" id="cd06135">
    <property type="entry name" value="Orn"/>
    <property type="match status" value="1"/>
</dbReference>
<gene>
    <name evidence="6" type="ORF">MGL_0622</name>
</gene>
<dbReference type="InterPro" id="IPR036397">
    <property type="entry name" value="RNaseH_sf"/>
</dbReference>
<dbReference type="RefSeq" id="XP_001732847.1">
    <property type="nucleotide sequence ID" value="XM_001732795.1"/>
</dbReference>
<organism evidence="6 7">
    <name type="scientific">Malassezia globosa (strain ATCC MYA-4612 / CBS 7966)</name>
    <name type="common">Dandruff-associated fungus</name>
    <dbReference type="NCBI Taxonomy" id="425265"/>
    <lineage>
        <taxon>Eukaryota</taxon>
        <taxon>Fungi</taxon>
        <taxon>Dikarya</taxon>
        <taxon>Basidiomycota</taxon>
        <taxon>Ustilaginomycotina</taxon>
        <taxon>Malasseziomycetes</taxon>
        <taxon>Malasseziales</taxon>
        <taxon>Malasseziaceae</taxon>
        <taxon>Malassezia</taxon>
    </lineage>
</organism>
<dbReference type="Proteomes" id="UP000008837">
    <property type="component" value="Unassembled WGS sequence"/>
</dbReference>
<dbReference type="EMBL" id="AAYY01000001">
    <property type="protein sequence ID" value="EDP45633.1"/>
    <property type="molecule type" value="Genomic_DNA"/>
</dbReference>
<dbReference type="KEGG" id="mgl:MGL_0622"/>
<dbReference type="OMA" id="AFFHYRN"/>
<dbReference type="PANTHER" id="PTHR11046:SF0">
    <property type="entry name" value="OLIGORIBONUCLEASE, MITOCHONDRIAL"/>
    <property type="match status" value="1"/>
</dbReference>
<dbReference type="GO" id="GO:0005739">
    <property type="term" value="C:mitochondrion"/>
    <property type="evidence" value="ECO:0007669"/>
    <property type="project" value="TreeGrafter"/>
</dbReference>
<dbReference type="VEuPathDB" id="FungiDB:MGL_0622"/>
<dbReference type="SMART" id="SM00479">
    <property type="entry name" value="EXOIII"/>
    <property type="match status" value="1"/>
</dbReference>
<keyword evidence="3" id="KW-0378">Hydrolase</keyword>
<dbReference type="FunCoup" id="A8PR75">
    <property type="interactions" value="427"/>
</dbReference>
<feature type="domain" description="Exonuclease" evidence="5">
    <location>
        <begin position="19"/>
        <end position="183"/>
    </location>
</feature>
<dbReference type="Gene3D" id="3.30.420.10">
    <property type="entry name" value="Ribonuclease H-like superfamily/Ribonuclease H"/>
    <property type="match status" value="1"/>
</dbReference>
<keyword evidence="4" id="KW-0269">Exonuclease</keyword>
<dbReference type="GeneID" id="5857153"/>
<dbReference type="InterPro" id="IPR012337">
    <property type="entry name" value="RNaseH-like_sf"/>
</dbReference>
<dbReference type="PANTHER" id="PTHR11046">
    <property type="entry name" value="OLIGORIBONUCLEASE, MITOCHONDRIAL"/>
    <property type="match status" value="1"/>
</dbReference>
<evidence type="ECO:0000256" key="4">
    <source>
        <dbReference type="ARBA" id="ARBA00022839"/>
    </source>
</evidence>
<reference evidence="6 7" key="1">
    <citation type="journal article" date="2007" name="Proc. Natl. Acad. Sci. U.S.A.">
        <title>Dandruff-associated Malassezia genomes reveal convergent and divergent virulence traits shared with plant and human fungal pathogens.</title>
        <authorList>
            <person name="Xu J."/>
            <person name="Saunders C.W."/>
            <person name="Hu P."/>
            <person name="Grant R.A."/>
            <person name="Boekhout T."/>
            <person name="Kuramae E.E."/>
            <person name="Kronstad J.W."/>
            <person name="Deangelis Y.M."/>
            <person name="Reeder N.L."/>
            <person name="Johnstone K.R."/>
            <person name="Leland M."/>
            <person name="Fieno A.M."/>
            <person name="Begley W.M."/>
            <person name="Sun Y."/>
            <person name="Lacey M.P."/>
            <person name="Chaudhary T."/>
            <person name="Keough T."/>
            <person name="Chu L."/>
            <person name="Sears R."/>
            <person name="Yuan B."/>
            <person name="Dawson T.L.Jr."/>
        </authorList>
    </citation>
    <scope>NUCLEOTIDE SEQUENCE [LARGE SCALE GENOMIC DNA]</scope>
    <source>
        <strain evidence="7">ATCC MYA-4612 / CBS 7966</strain>
    </source>
</reference>
<accession>A8PR75</accession>
<evidence type="ECO:0000259" key="5">
    <source>
        <dbReference type="SMART" id="SM00479"/>
    </source>
</evidence>
<name>A8PR75_MALGO</name>
<comment type="similarity">
    <text evidence="1">Belongs to the oligoribonuclease family.</text>
</comment>
<evidence type="ECO:0000256" key="1">
    <source>
        <dbReference type="ARBA" id="ARBA00009921"/>
    </source>
</evidence>
<dbReference type="SUPFAM" id="SSF53098">
    <property type="entry name" value="Ribonuclease H-like"/>
    <property type="match status" value="1"/>
</dbReference>
<keyword evidence="7" id="KW-1185">Reference proteome</keyword>
<dbReference type="AlphaFoldDB" id="A8PR75"/>
<dbReference type="NCBIfam" id="NF003765">
    <property type="entry name" value="PRK05359.1"/>
    <property type="match status" value="1"/>
</dbReference>
<dbReference type="InterPro" id="IPR013520">
    <property type="entry name" value="Ribonucl_H"/>
</dbReference>
<protein>
    <recommendedName>
        <fullName evidence="5">Exonuclease domain-containing protein</fullName>
    </recommendedName>
</protein>